<dbReference type="InterPro" id="IPR036691">
    <property type="entry name" value="Endo/exonu/phosph_ase_sf"/>
</dbReference>
<dbReference type="Proteomes" id="UP001595974">
    <property type="component" value="Unassembled WGS sequence"/>
</dbReference>
<accession>A0ABW1AU90</accession>
<sequence length="250" mass="28671">MTSLRICTYNIHKGFSQFNRRMVVHELRERLRSLDVDLVFLQEVQGLHLRHPVRHADWPRQPQHEFLAEDTWRQTAYGRNAVYDHGHHGNAILSRHDILSTANEDVSAHRFESRGLLHCEISLAEFDKPVHCVCVHLGLTAGGRRRQMQALAERMERLAPDGAPLIIAGDFNDWRNHADELIGERLGLTEAFGVDRGRPARSFPSALPFFRLDRIYVRGFRVRQAKVHFGETWAKISDHAALTADLEPAP</sequence>
<dbReference type="Gene3D" id="3.60.10.10">
    <property type="entry name" value="Endonuclease/exonuclease/phosphatase"/>
    <property type="match status" value="1"/>
</dbReference>
<organism evidence="2 3">
    <name type="scientific">Thauera sinica</name>
    <dbReference type="NCBI Taxonomy" id="2665146"/>
    <lineage>
        <taxon>Bacteria</taxon>
        <taxon>Pseudomonadati</taxon>
        <taxon>Pseudomonadota</taxon>
        <taxon>Betaproteobacteria</taxon>
        <taxon>Rhodocyclales</taxon>
        <taxon>Zoogloeaceae</taxon>
        <taxon>Thauera</taxon>
    </lineage>
</organism>
<keyword evidence="2" id="KW-0255">Endonuclease</keyword>
<keyword evidence="2" id="KW-0540">Nuclease</keyword>
<evidence type="ECO:0000313" key="3">
    <source>
        <dbReference type="Proteomes" id="UP001595974"/>
    </source>
</evidence>
<dbReference type="InterPro" id="IPR051916">
    <property type="entry name" value="GPI-anchor_lipid_remodeler"/>
</dbReference>
<dbReference type="PANTHER" id="PTHR14859">
    <property type="entry name" value="CALCOFLUOR WHITE HYPERSENSITIVE PROTEIN PRECURSOR"/>
    <property type="match status" value="1"/>
</dbReference>
<dbReference type="EMBL" id="JBHSOG010000059">
    <property type="protein sequence ID" value="MFC5770719.1"/>
    <property type="molecule type" value="Genomic_DNA"/>
</dbReference>
<reference evidence="3" key="1">
    <citation type="journal article" date="2019" name="Int. J. Syst. Evol. Microbiol.">
        <title>The Global Catalogue of Microorganisms (GCM) 10K type strain sequencing project: providing services to taxonomists for standard genome sequencing and annotation.</title>
        <authorList>
            <consortium name="The Broad Institute Genomics Platform"/>
            <consortium name="The Broad Institute Genome Sequencing Center for Infectious Disease"/>
            <person name="Wu L."/>
            <person name="Ma J."/>
        </authorList>
    </citation>
    <scope>NUCLEOTIDE SEQUENCE [LARGE SCALE GENOMIC DNA]</scope>
    <source>
        <strain evidence="3">SHR3</strain>
    </source>
</reference>
<dbReference type="InterPro" id="IPR005135">
    <property type="entry name" value="Endo/exonuclease/phosphatase"/>
</dbReference>
<dbReference type="SUPFAM" id="SSF56219">
    <property type="entry name" value="DNase I-like"/>
    <property type="match status" value="1"/>
</dbReference>
<dbReference type="Pfam" id="PF03372">
    <property type="entry name" value="Exo_endo_phos"/>
    <property type="match status" value="1"/>
</dbReference>
<feature type="domain" description="Endonuclease/exonuclease/phosphatase" evidence="1">
    <location>
        <begin position="7"/>
        <end position="239"/>
    </location>
</feature>
<protein>
    <submittedName>
        <fullName evidence="2">Endonuclease/exonuclease/phosphatase family protein</fullName>
    </submittedName>
</protein>
<evidence type="ECO:0000259" key="1">
    <source>
        <dbReference type="Pfam" id="PF03372"/>
    </source>
</evidence>
<comment type="caution">
    <text evidence="2">The sequence shown here is derived from an EMBL/GenBank/DDBJ whole genome shotgun (WGS) entry which is preliminary data.</text>
</comment>
<keyword evidence="2" id="KW-0378">Hydrolase</keyword>
<keyword evidence="3" id="KW-1185">Reference proteome</keyword>
<evidence type="ECO:0000313" key="2">
    <source>
        <dbReference type="EMBL" id="MFC5770719.1"/>
    </source>
</evidence>
<gene>
    <name evidence="2" type="ORF">ACFPTN_15165</name>
</gene>
<dbReference type="PANTHER" id="PTHR14859:SF1">
    <property type="entry name" value="PGAP2-INTERACTING PROTEIN"/>
    <property type="match status" value="1"/>
</dbReference>
<name>A0ABW1AU90_9RHOO</name>
<proteinExistence type="predicted"/>
<dbReference type="GO" id="GO:0004519">
    <property type="term" value="F:endonuclease activity"/>
    <property type="evidence" value="ECO:0007669"/>
    <property type="project" value="UniProtKB-KW"/>
</dbReference>
<dbReference type="RefSeq" id="WP_096451983.1">
    <property type="nucleotide sequence ID" value="NZ_JBHSOG010000059.1"/>
</dbReference>